<feature type="region of interest" description="Disordered" evidence="2">
    <location>
        <begin position="552"/>
        <end position="580"/>
    </location>
</feature>
<comment type="caution">
    <text evidence="6">The sequence shown here is derived from an EMBL/GenBank/DDBJ whole genome shotgun (WGS) entry which is preliminary data.</text>
</comment>
<evidence type="ECO:0008006" key="8">
    <source>
        <dbReference type="Google" id="ProtNLM"/>
    </source>
</evidence>
<feature type="domain" description="IrrE N-terminal-like" evidence="3">
    <location>
        <begin position="212"/>
        <end position="269"/>
    </location>
</feature>
<proteinExistence type="predicted"/>
<dbReference type="GO" id="GO:0003697">
    <property type="term" value="F:single-stranded DNA binding"/>
    <property type="evidence" value="ECO:0007669"/>
    <property type="project" value="InterPro"/>
</dbReference>
<evidence type="ECO:0000259" key="3">
    <source>
        <dbReference type="Pfam" id="PF06114"/>
    </source>
</evidence>
<dbReference type="Pfam" id="PF06114">
    <property type="entry name" value="Peptidase_M78"/>
    <property type="match status" value="1"/>
</dbReference>
<dbReference type="AlphaFoldDB" id="A0A9X6Z1U5"/>
<evidence type="ECO:0000313" key="7">
    <source>
        <dbReference type="Proteomes" id="UP000220397"/>
    </source>
</evidence>
<feature type="domain" description="N-terminal" evidence="4">
    <location>
        <begin position="21"/>
        <end position="137"/>
    </location>
</feature>
<evidence type="ECO:0000259" key="5">
    <source>
        <dbReference type="Pfam" id="PF18840"/>
    </source>
</evidence>
<dbReference type="InterPro" id="IPR041045">
    <property type="entry name" value="LPD25"/>
</dbReference>
<evidence type="ECO:0000256" key="1">
    <source>
        <dbReference type="SAM" id="Coils"/>
    </source>
</evidence>
<dbReference type="Pfam" id="PF18840">
    <property type="entry name" value="LPD25"/>
    <property type="match status" value="1"/>
</dbReference>
<reference evidence="6 7" key="1">
    <citation type="submission" date="2017-09" db="EMBL/GenBank/DDBJ databases">
        <title>Large-scale bioinformatics analysis of Bacillus genomes uncovers conserved roles of natural products in bacterial physiology.</title>
        <authorList>
            <consortium name="Agbiome Team Llc"/>
            <person name="Bleich R.M."/>
            <person name="Kirk G.J."/>
            <person name="Santa Maria K.C."/>
            <person name="Allen S.E."/>
            <person name="Farag S."/>
            <person name="Shank E.A."/>
            <person name="Bowers A."/>
        </authorList>
    </citation>
    <scope>NUCLEOTIDE SEQUENCE [LARGE SCALE GENOMIC DNA]</scope>
    <source>
        <strain evidence="6 7">AFS015413</strain>
    </source>
</reference>
<dbReference type="Pfam" id="PF08401">
    <property type="entry name" value="ArdcN"/>
    <property type="match status" value="1"/>
</dbReference>
<sequence>MLMAYTRKKYTPKTKEQIQEETKEIMDKVLTDITKYYRSPEDMLELANFMAKFSNYSPKNMQLIRSQFESAYACANFKAFKDAGFHVNKGETAMKVFHPYVKEYVRDPKTKLAIPLGKLTEEQKKQVKNGELKVEKQTNYYLKATAFDISQTNAQPEDLPKIFPNRQFNFEIKDENKELLKIGIQALAEKENIKIKTMGQGALVKELGNVHGAYVQVLHSSYSQIVMNTRNTETNELSVAIHELAHAKLHGNKIEPLEHTPTKEFEAELTSYIVCKHYGMDTSEAAVPYIAQWTKNGQDIEEKDKSIMRVHETASSFINTIDKKISEMKKEMENNMEQSNGEVKDVYLVRYGALKSTEEEIVTLDALRGRAERGKDYNDVENAQKLNDKEFIEEFNKAKQQNFIALDHNAIKKPMVVIQRSEADLETNKAIPFGEANAMMSKRIAEIDAESKKAEEKGEYVPFEKTRYHLILPKEMDKYFNRMEVITMDRLDLGDGGYKSPYEQILNEKRDLSDEVKQALQQEINEYEQTKGQSIPEKLRTVNPTVIGEIQQDKVDHFSSKGAEQDEDTGATNKQEARRMARMVYMQQMER</sequence>
<evidence type="ECO:0000259" key="4">
    <source>
        <dbReference type="Pfam" id="PF08401"/>
    </source>
</evidence>
<gene>
    <name evidence="6" type="ORF">CN398_28685</name>
</gene>
<evidence type="ECO:0000313" key="6">
    <source>
        <dbReference type="EMBL" id="PFA92902.1"/>
    </source>
</evidence>
<name>A0A9X6Z1U5_BACTU</name>
<feature type="coiled-coil region" evidence="1">
    <location>
        <begin position="502"/>
        <end position="533"/>
    </location>
</feature>
<dbReference type="EMBL" id="NTUS01000142">
    <property type="protein sequence ID" value="PFA92902.1"/>
    <property type="molecule type" value="Genomic_DNA"/>
</dbReference>
<evidence type="ECO:0000256" key="2">
    <source>
        <dbReference type="SAM" id="MobiDB-lite"/>
    </source>
</evidence>
<organism evidence="6 7">
    <name type="scientific">Bacillus thuringiensis</name>
    <dbReference type="NCBI Taxonomy" id="1428"/>
    <lineage>
        <taxon>Bacteria</taxon>
        <taxon>Bacillati</taxon>
        <taxon>Bacillota</taxon>
        <taxon>Bacilli</taxon>
        <taxon>Bacillales</taxon>
        <taxon>Bacillaceae</taxon>
        <taxon>Bacillus</taxon>
        <taxon>Bacillus cereus group</taxon>
    </lineage>
</organism>
<accession>A0A9X6Z1U5</accession>
<feature type="domain" description="Large polyvalent protein associated" evidence="5">
    <location>
        <begin position="410"/>
        <end position="513"/>
    </location>
</feature>
<keyword evidence="1" id="KW-0175">Coiled coil</keyword>
<dbReference type="Proteomes" id="UP000220397">
    <property type="component" value="Unassembled WGS sequence"/>
</dbReference>
<dbReference type="InterPro" id="IPR013610">
    <property type="entry name" value="ArdC_N"/>
</dbReference>
<protein>
    <recommendedName>
        <fullName evidence="8">ImmA/IrrE family metallo-endopeptidase</fullName>
    </recommendedName>
</protein>
<dbReference type="InterPro" id="IPR010359">
    <property type="entry name" value="IrrE_HExxH"/>
</dbReference>